<evidence type="ECO:0000313" key="2">
    <source>
        <dbReference type="EMBL" id="GAA4608857.1"/>
    </source>
</evidence>
<dbReference type="PANTHER" id="PTHR43781:SF1">
    <property type="entry name" value="SACCHAROPINE DEHYDROGENASE"/>
    <property type="match status" value="1"/>
</dbReference>
<dbReference type="EMBL" id="BAABHJ010000008">
    <property type="protein sequence ID" value="GAA4608857.1"/>
    <property type="molecule type" value="Genomic_DNA"/>
</dbReference>
<proteinExistence type="predicted"/>
<comment type="caution">
    <text evidence="2">The sequence shown here is derived from an EMBL/GenBank/DDBJ whole genome shotgun (WGS) entry which is preliminary data.</text>
</comment>
<sequence>MRIAVYGASGFTGGLAVAEVRRRGFTPVLVGRDEERLRKAAVAAGAADAEVRVATLDAPGALAGAFADCDAVVNCAGPFTSWGEPVIRAAIAAGRHYVDTSGEQRYIKRILDTYGAEAEAAGVAVVPGLADDGGPGDLIAHLTAGRLPAVEELVVADLRQPGGASRGTARSMAFVEEPLDYVDGAWIPAADHGPASLGVPGSDEEVPVALFGLPGVATVPRHVPARRVRSVIRADVAALFLGLTPDVVESVPEVLDDEARRAGRWLMAARADDGRGGRAEGWVTGPDPYGLTAVIAVEGARRLAADEGRAGATGQGRAGVLTPAQAFDPADFLDFLAPHDVTWQVSAVPGQGTTTR</sequence>
<dbReference type="Proteomes" id="UP001500212">
    <property type="component" value="Unassembled WGS sequence"/>
</dbReference>
<gene>
    <name evidence="2" type="ORF">GCM10023195_35150</name>
</gene>
<protein>
    <submittedName>
        <fullName evidence="2">Saccharopine dehydrogenase NADP-binding domain-containing protein</fullName>
    </submittedName>
</protein>
<reference evidence="3" key="1">
    <citation type="journal article" date="2019" name="Int. J. Syst. Evol. Microbiol.">
        <title>The Global Catalogue of Microorganisms (GCM) 10K type strain sequencing project: providing services to taxonomists for standard genome sequencing and annotation.</title>
        <authorList>
            <consortium name="The Broad Institute Genomics Platform"/>
            <consortium name="The Broad Institute Genome Sequencing Center for Infectious Disease"/>
            <person name="Wu L."/>
            <person name="Ma J."/>
        </authorList>
    </citation>
    <scope>NUCLEOTIDE SEQUENCE [LARGE SCALE GENOMIC DNA]</scope>
    <source>
        <strain evidence="3">JCM 17938</strain>
    </source>
</reference>
<dbReference type="Gene3D" id="3.40.50.720">
    <property type="entry name" value="NAD(P)-binding Rossmann-like Domain"/>
    <property type="match status" value="1"/>
</dbReference>
<dbReference type="PANTHER" id="PTHR43781">
    <property type="entry name" value="SACCHAROPINE DEHYDROGENASE"/>
    <property type="match status" value="1"/>
</dbReference>
<accession>A0ABP8TIE1</accession>
<evidence type="ECO:0000313" key="3">
    <source>
        <dbReference type="Proteomes" id="UP001500212"/>
    </source>
</evidence>
<dbReference type="SUPFAM" id="SSF51735">
    <property type="entry name" value="NAD(P)-binding Rossmann-fold domains"/>
    <property type="match status" value="1"/>
</dbReference>
<name>A0ABP8TIE1_9ACTN</name>
<evidence type="ECO:0000259" key="1">
    <source>
        <dbReference type="Pfam" id="PF03435"/>
    </source>
</evidence>
<organism evidence="2 3">
    <name type="scientific">Actinoallomurus liliacearum</name>
    <dbReference type="NCBI Taxonomy" id="1080073"/>
    <lineage>
        <taxon>Bacteria</taxon>
        <taxon>Bacillati</taxon>
        <taxon>Actinomycetota</taxon>
        <taxon>Actinomycetes</taxon>
        <taxon>Streptosporangiales</taxon>
        <taxon>Thermomonosporaceae</taxon>
        <taxon>Actinoallomurus</taxon>
    </lineage>
</organism>
<feature type="domain" description="Saccharopine dehydrogenase NADP binding" evidence="1">
    <location>
        <begin position="3"/>
        <end position="126"/>
    </location>
</feature>
<dbReference type="Pfam" id="PF03435">
    <property type="entry name" value="Sacchrp_dh_NADP"/>
    <property type="match status" value="1"/>
</dbReference>
<dbReference type="InterPro" id="IPR005097">
    <property type="entry name" value="Sacchrp_dh_NADP-bd"/>
</dbReference>
<keyword evidence="3" id="KW-1185">Reference proteome</keyword>
<dbReference type="RefSeq" id="WP_345354781.1">
    <property type="nucleotide sequence ID" value="NZ_BAABHJ010000008.1"/>
</dbReference>
<dbReference type="InterPro" id="IPR036291">
    <property type="entry name" value="NAD(P)-bd_dom_sf"/>
</dbReference>